<reference evidence="2 3" key="1">
    <citation type="submission" date="2021-04" db="EMBL/GenBank/DDBJ databases">
        <title>The complete genome sequence of Neokomagataea sp. TBRC 2177.</title>
        <authorList>
            <person name="Charoenyingcharoen P."/>
            <person name="Yukphan P."/>
        </authorList>
    </citation>
    <scope>NUCLEOTIDE SEQUENCE [LARGE SCALE GENOMIC DNA]</scope>
    <source>
        <strain evidence="2 3">TBRC 2177</strain>
    </source>
</reference>
<keyword evidence="1" id="KW-0472">Membrane</keyword>
<dbReference type="Proteomes" id="UP000677812">
    <property type="component" value="Unassembled WGS sequence"/>
</dbReference>
<evidence type="ECO:0000313" key="3">
    <source>
        <dbReference type="Proteomes" id="UP000677812"/>
    </source>
</evidence>
<organism evidence="2 3">
    <name type="scientific">Neokomagataea anthophila</name>
    <dbReference type="NCBI Taxonomy" id="2826925"/>
    <lineage>
        <taxon>Bacteria</taxon>
        <taxon>Pseudomonadati</taxon>
        <taxon>Pseudomonadota</taxon>
        <taxon>Alphaproteobacteria</taxon>
        <taxon>Acetobacterales</taxon>
        <taxon>Acetobacteraceae</taxon>
        <taxon>Neokomagataea</taxon>
    </lineage>
</organism>
<accession>A0ABS5E573</accession>
<proteinExistence type="predicted"/>
<evidence type="ECO:0000313" key="2">
    <source>
        <dbReference type="EMBL" id="MBR0559048.1"/>
    </source>
</evidence>
<comment type="caution">
    <text evidence="2">The sequence shown here is derived from an EMBL/GenBank/DDBJ whole genome shotgun (WGS) entry which is preliminary data.</text>
</comment>
<name>A0ABS5E573_9PROT</name>
<sequence>MKYFQNPIPKQKFRRITLSTLAVTIVFIILGDTFCWLLAQHILATQASRLITNATQYGWHIEHSPQHKGGWPFGATLTLPAIRAIYQTPDKTFTIAWHGDAVELGSYWPSFITHPHAIHLIGHHAARGISSNSSITLLSQAATLTPTRSGHQILFHAPTLAIGINTPTFTHSFTSTSPKLEIHLPSPASSNTFGLKLDTPTILTDSTHFPKFTNTSFALTQTIPTGTPTLTAMHTGELHLPIASMTITTPVGPIPFTAAGSLKLPTMNGAITLTFPHWHQTAQHLTTTELPFLNPILQQNLHKLFSISNQSTPTAEIPLSFQLRILNGQLEPNFPEFFRQISTRKIDATNDGE</sequence>
<keyword evidence="1" id="KW-1133">Transmembrane helix</keyword>
<evidence type="ECO:0000256" key="1">
    <source>
        <dbReference type="SAM" id="Phobius"/>
    </source>
</evidence>
<keyword evidence="1" id="KW-0812">Transmembrane</keyword>
<dbReference type="EMBL" id="JAGRQH010000002">
    <property type="protein sequence ID" value="MBR0559048.1"/>
    <property type="molecule type" value="Genomic_DNA"/>
</dbReference>
<dbReference type="RefSeq" id="WP_211680620.1">
    <property type="nucleotide sequence ID" value="NZ_JAGRQH010000002.1"/>
</dbReference>
<gene>
    <name evidence="2" type="ORF">KB213_03100</name>
</gene>
<keyword evidence="3" id="KW-1185">Reference proteome</keyword>
<feature type="transmembrane region" description="Helical" evidence="1">
    <location>
        <begin position="21"/>
        <end position="39"/>
    </location>
</feature>
<protein>
    <submittedName>
        <fullName evidence="2">DUF2125 domain-containing protein</fullName>
    </submittedName>
</protein>